<sequence length="373" mass="42892">IKLMYKKRSNSSLVACDKALYEAFLNVDVIKSNNMEIYEVKKYHEKVREYEKVYIYYGMAEDMLEFCQRFLFVLIKVMVFIDMYPLYKGDVTELRKKTGALNLIIEDFSSSVFKVGSIYRKIKESLLNSRLAFEYLACADVNRKVTHVVQFFESKIEFRGVDVFAKERKILQNLNFEVRRGEKVALIGKNGLGKSTIFKTILGMQKYSGIILIDGVSIDAVDLDAYRSLFSYAPQGNFLFDDTIYYNITYGSSDVSPEAVETVSKKLNLHDQVMKQTSKYNTRVGERGEFLSGGMRQKIILARAFLRNACIFLFDEPLNNLDNVSGDDFINIVLGEAFADKTVIMIVHNHELLNRFDKTICIDSNAYMRTVSI</sequence>
<dbReference type="InterPro" id="IPR003593">
    <property type="entry name" value="AAA+_ATPase"/>
</dbReference>
<keyword evidence="2" id="KW-0812">Transmembrane</keyword>
<keyword evidence="6" id="KW-0472">Membrane</keyword>
<evidence type="ECO:0000256" key="3">
    <source>
        <dbReference type="ARBA" id="ARBA00022741"/>
    </source>
</evidence>
<dbReference type="SUPFAM" id="SSF90123">
    <property type="entry name" value="ABC transporter transmembrane region"/>
    <property type="match status" value="1"/>
</dbReference>
<keyword evidence="5" id="KW-1133">Transmembrane helix</keyword>
<name>Q4VFZ7_ANTLO</name>
<evidence type="ECO:0000256" key="2">
    <source>
        <dbReference type="ARBA" id="ARBA00022692"/>
    </source>
</evidence>
<evidence type="ECO:0000256" key="5">
    <source>
        <dbReference type="ARBA" id="ARBA00022989"/>
    </source>
</evidence>
<dbReference type="Gene3D" id="3.40.50.300">
    <property type="entry name" value="P-loop containing nucleotide triphosphate hydrolases"/>
    <property type="match status" value="1"/>
</dbReference>
<dbReference type="InterPro" id="IPR027417">
    <property type="entry name" value="P-loop_NTPase"/>
</dbReference>
<dbReference type="Gene3D" id="1.20.1560.10">
    <property type="entry name" value="ABC transporter type 1, transmembrane domain"/>
    <property type="match status" value="1"/>
</dbReference>
<dbReference type="GO" id="GO:0016020">
    <property type="term" value="C:membrane"/>
    <property type="evidence" value="ECO:0007669"/>
    <property type="project" value="UniProtKB-SubCell"/>
</dbReference>
<dbReference type="EMBL" id="AY952292">
    <property type="protein sequence ID" value="AAY27418.1"/>
    <property type="molecule type" value="mRNA"/>
</dbReference>
<keyword evidence="4" id="KW-0067">ATP-binding</keyword>
<proteinExistence type="evidence at transcript level"/>
<reference evidence="8" key="2">
    <citation type="submission" date="2005-03" db="EMBL/GenBank/DDBJ databases">
        <authorList>
            <person name="Williams B.A.P."/>
            <person name="Keeling P.J."/>
        </authorList>
    </citation>
    <scope>NUCLEOTIDE SEQUENCE</scope>
</reference>
<evidence type="ECO:0000256" key="6">
    <source>
        <dbReference type="ARBA" id="ARBA00023136"/>
    </source>
</evidence>
<dbReference type="AlphaFoldDB" id="Q4VFZ7"/>
<feature type="non-terminal residue" evidence="8">
    <location>
        <position position="1"/>
    </location>
</feature>
<dbReference type="PROSITE" id="PS00211">
    <property type="entry name" value="ABC_TRANSPORTER_1"/>
    <property type="match status" value="1"/>
</dbReference>
<reference evidence="8" key="1">
    <citation type="journal article" date="2005" name="J. Eukaryot. Microbiol.">
        <title>Microsporidian mitochondrial proteins: expression in Antonospora locustae spores and identification of genes coding for two further proteins.</title>
        <authorList>
            <person name="Williams B.A."/>
            <person name="Keeling P.J."/>
        </authorList>
    </citation>
    <scope>NUCLEOTIDE SEQUENCE</scope>
</reference>
<dbReference type="PANTHER" id="PTHR24221:SF503">
    <property type="entry name" value="MITOCHONDRIAL POTASSIUM CHANNEL ATP-BINDING SUBUNIT"/>
    <property type="match status" value="1"/>
</dbReference>
<dbReference type="SUPFAM" id="SSF52540">
    <property type="entry name" value="P-loop containing nucleoside triphosphate hydrolases"/>
    <property type="match status" value="1"/>
</dbReference>
<evidence type="ECO:0000313" key="8">
    <source>
        <dbReference type="EMBL" id="AAY27418.1"/>
    </source>
</evidence>
<dbReference type="GO" id="GO:0016887">
    <property type="term" value="F:ATP hydrolysis activity"/>
    <property type="evidence" value="ECO:0007669"/>
    <property type="project" value="InterPro"/>
</dbReference>
<evidence type="ECO:0000256" key="1">
    <source>
        <dbReference type="ARBA" id="ARBA00004141"/>
    </source>
</evidence>
<protein>
    <submittedName>
        <fullName evidence="8">Putative mitochondrial ABC transporter ATM1b</fullName>
    </submittedName>
</protein>
<dbReference type="InterPro" id="IPR039421">
    <property type="entry name" value="Type_1_exporter"/>
</dbReference>
<comment type="subcellular location">
    <subcellularLocation>
        <location evidence="1">Membrane</location>
        <topology evidence="1">Multi-pass membrane protein</topology>
    </subcellularLocation>
</comment>
<dbReference type="InterPro" id="IPR017871">
    <property type="entry name" value="ABC_transporter-like_CS"/>
</dbReference>
<organism evidence="8">
    <name type="scientific">Antonospora locustae</name>
    <name type="common">Microsporidian parasite</name>
    <name type="synonym">Nosema locustae</name>
    <dbReference type="NCBI Taxonomy" id="278021"/>
    <lineage>
        <taxon>Eukaryota</taxon>
        <taxon>Fungi</taxon>
        <taxon>Fungi incertae sedis</taxon>
        <taxon>Microsporidia</taxon>
        <taxon>Antonospora</taxon>
    </lineage>
</organism>
<dbReference type="SMART" id="SM00382">
    <property type="entry name" value="AAA"/>
    <property type="match status" value="1"/>
</dbReference>
<dbReference type="Pfam" id="PF00005">
    <property type="entry name" value="ABC_tran"/>
    <property type="match status" value="1"/>
</dbReference>
<accession>Q4VFZ7</accession>
<dbReference type="PANTHER" id="PTHR24221">
    <property type="entry name" value="ATP-BINDING CASSETTE SUB-FAMILY B"/>
    <property type="match status" value="1"/>
</dbReference>
<evidence type="ECO:0000256" key="4">
    <source>
        <dbReference type="ARBA" id="ARBA00022840"/>
    </source>
</evidence>
<dbReference type="GO" id="GO:0042626">
    <property type="term" value="F:ATPase-coupled transmembrane transporter activity"/>
    <property type="evidence" value="ECO:0007669"/>
    <property type="project" value="TreeGrafter"/>
</dbReference>
<dbReference type="InterPro" id="IPR003439">
    <property type="entry name" value="ABC_transporter-like_ATP-bd"/>
</dbReference>
<dbReference type="InterPro" id="IPR036640">
    <property type="entry name" value="ABC1_TM_sf"/>
</dbReference>
<evidence type="ECO:0000259" key="7">
    <source>
        <dbReference type="PROSITE" id="PS50893"/>
    </source>
</evidence>
<keyword evidence="3" id="KW-0547">Nucleotide-binding</keyword>
<dbReference type="GO" id="GO:0005524">
    <property type="term" value="F:ATP binding"/>
    <property type="evidence" value="ECO:0007669"/>
    <property type="project" value="UniProtKB-KW"/>
</dbReference>
<dbReference type="PROSITE" id="PS50893">
    <property type="entry name" value="ABC_TRANSPORTER_2"/>
    <property type="match status" value="1"/>
</dbReference>
<feature type="domain" description="ABC transporter" evidence="7">
    <location>
        <begin position="156"/>
        <end position="373"/>
    </location>
</feature>